<dbReference type="Proteomes" id="UP000315010">
    <property type="component" value="Unassembled WGS sequence"/>
</dbReference>
<reference evidence="1 2" key="1">
    <citation type="submission" date="2019-02" db="EMBL/GenBank/DDBJ databases">
        <title>Deep-cultivation of Planctomycetes and their phenomic and genomic characterization uncovers novel biology.</title>
        <authorList>
            <person name="Wiegand S."/>
            <person name="Jogler M."/>
            <person name="Boedeker C."/>
            <person name="Pinto D."/>
            <person name="Vollmers J."/>
            <person name="Rivas-Marin E."/>
            <person name="Kohn T."/>
            <person name="Peeters S.H."/>
            <person name="Heuer A."/>
            <person name="Rast P."/>
            <person name="Oberbeckmann S."/>
            <person name="Bunk B."/>
            <person name="Jeske O."/>
            <person name="Meyerdierks A."/>
            <person name="Storesund J.E."/>
            <person name="Kallscheuer N."/>
            <person name="Luecker S."/>
            <person name="Lage O.M."/>
            <person name="Pohl T."/>
            <person name="Merkel B.J."/>
            <person name="Hornburger P."/>
            <person name="Mueller R.-W."/>
            <person name="Bruemmer F."/>
            <person name="Labrenz M."/>
            <person name="Spormann A.M."/>
            <person name="Op Den Camp H."/>
            <person name="Overmann J."/>
            <person name="Amann R."/>
            <person name="Jetten M.S.M."/>
            <person name="Mascher T."/>
            <person name="Medema M.H."/>
            <person name="Devos D.P."/>
            <person name="Kaster A.-K."/>
            <person name="Ovreas L."/>
            <person name="Rohde M."/>
            <person name="Galperin M.Y."/>
            <person name="Jogler C."/>
        </authorList>
    </citation>
    <scope>NUCLEOTIDE SEQUENCE [LARGE SCALE GENOMIC DNA]</scope>
    <source>
        <strain evidence="1 2">CA13</strain>
    </source>
</reference>
<evidence type="ECO:0000313" key="2">
    <source>
        <dbReference type="Proteomes" id="UP000315010"/>
    </source>
</evidence>
<evidence type="ECO:0000313" key="1">
    <source>
        <dbReference type="EMBL" id="TWT79613.1"/>
    </source>
</evidence>
<comment type="caution">
    <text evidence="1">The sequence shown here is derived from an EMBL/GenBank/DDBJ whole genome shotgun (WGS) entry which is preliminary data.</text>
</comment>
<gene>
    <name evidence="1" type="ORF">CA13_10170</name>
</gene>
<proteinExistence type="predicted"/>
<protein>
    <submittedName>
        <fullName evidence="1">Uncharacterized protein</fullName>
    </submittedName>
</protein>
<dbReference type="AlphaFoldDB" id="A0A5C5YYQ3"/>
<accession>A0A5C5YYQ3</accession>
<organism evidence="1 2">
    <name type="scientific">Novipirellula herctigrandis</name>
    <dbReference type="NCBI Taxonomy" id="2527986"/>
    <lineage>
        <taxon>Bacteria</taxon>
        <taxon>Pseudomonadati</taxon>
        <taxon>Planctomycetota</taxon>
        <taxon>Planctomycetia</taxon>
        <taxon>Pirellulales</taxon>
        <taxon>Pirellulaceae</taxon>
        <taxon>Novipirellula</taxon>
    </lineage>
</organism>
<dbReference type="EMBL" id="SJPJ01000001">
    <property type="protein sequence ID" value="TWT79613.1"/>
    <property type="molecule type" value="Genomic_DNA"/>
</dbReference>
<sequence length="182" mass="20887">MPEVNLLNSLPFGKGYPACFRLQTSHANVFRCQWINNEDGEDLLHSVIYSLRLTDAAGIDLVRIDLIGVHLLAAWRVRRRRWIRYWVGGVRRNRCRDLQPELMAVLNIHTCHTLRERGCELDWMSLQLACAVLCHRVCGHAHVGKTCVFLDGDHLHFRPIHEGQFVIHSPPGNLTPVALWIS</sequence>
<keyword evidence="2" id="KW-1185">Reference proteome</keyword>
<name>A0A5C5YYQ3_9BACT</name>